<dbReference type="STRING" id="1122180.Lokhon_01225"/>
<dbReference type="PATRIC" id="fig|1122180.6.peg.1211"/>
<dbReference type="HOGENOM" id="CLU_3045038_0_0_5"/>
<name>A0A017HDI3_9RHOB</name>
<dbReference type="AlphaFoldDB" id="A0A017HDI3"/>
<comment type="caution">
    <text evidence="1">The sequence shown here is derived from an EMBL/GenBank/DDBJ whole genome shotgun (WGS) entry which is preliminary data.</text>
</comment>
<protein>
    <submittedName>
        <fullName evidence="1">Uncharacterized protein</fullName>
    </submittedName>
</protein>
<dbReference type="Proteomes" id="UP000025047">
    <property type="component" value="Unassembled WGS sequence"/>
</dbReference>
<evidence type="ECO:0000313" key="2">
    <source>
        <dbReference type="Proteomes" id="UP000025047"/>
    </source>
</evidence>
<reference evidence="1 2" key="1">
    <citation type="submission" date="2013-03" db="EMBL/GenBank/DDBJ databases">
        <authorList>
            <person name="Fiebig A."/>
            <person name="Goeker M."/>
            <person name="Klenk H.-P.P."/>
        </authorList>
    </citation>
    <scope>NUCLEOTIDE SEQUENCE [LARGE SCALE GENOMIC DNA]</scope>
    <source>
        <strain evidence="1 2">DSM 17492</strain>
    </source>
</reference>
<keyword evidence="2" id="KW-1185">Reference proteome</keyword>
<dbReference type="EMBL" id="APGJ01000004">
    <property type="protein sequence ID" value="EYD72426.1"/>
    <property type="molecule type" value="Genomic_DNA"/>
</dbReference>
<gene>
    <name evidence="1" type="ORF">Lokhon_01225</name>
</gene>
<organism evidence="1 2">
    <name type="scientific">Limimaricola hongkongensis DSM 17492</name>
    <dbReference type="NCBI Taxonomy" id="1122180"/>
    <lineage>
        <taxon>Bacteria</taxon>
        <taxon>Pseudomonadati</taxon>
        <taxon>Pseudomonadota</taxon>
        <taxon>Alphaproteobacteria</taxon>
        <taxon>Rhodobacterales</taxon>
        <taxon>Paracoccaceae</taxon>
        <taxon>Limimaricola</taxon>
    </lineage>
</organism>
<accession>A0A017HDI3</accession>
<sequence>MGVSFAVLLFCFTLAALIADHYRAGALGGVGGRPAPKPRPLARVAARVVVLTGR</sequence>
<proteinExistence type="predicted"/>
<evidence type="ECO:0000313" key="1">
    <source>
        <dbReference type="EMBL" id="EYD72426.1"/>
    </source>
</evidence>